<dbReference type="GO" id="GO:0006094">
    <property type="term" value="P:gluconeogenesis"/>
    <property type="evidence" value="ECO:0007669"/>
    <property type="project" value="UniProtKB-KW"/>
</dbReference>
<dbReference type="Pfam" id="PF00300">
    <property type="entry name" value="His_Phos_1"/>
    <property type="match status" value="1"/>
</dbReference>
<dbReference type="CDD" id="cd07067">
    <property type="entry name" value="HP_PGM_like"/>
    <property type="match status" value="1"/>
</dbReference>
<dbReference type="AlphaFoldDB" id="A0A292ZKV9"/>
<dbReference type="InterPro" id="IPR029033">
    <property type="entry name" value="His_PPase_superfam"/>
</dbReference>
<dbReference type="PROSITE" id="PS00175">
    <property type="entry name" value="PG_MUTASE"/>
    <property type="match status" value="1"/>
</dbReference>
<dbReference type="EC" id="5.4.2.11" evidence="2"/>
<reference evidence="8 9" key="1">
    <citation type="journal article" date="2013" name="Biodegradation">
        <title>Occurrence of 4-tert-butylphenol (4-t-BP) biodegradation in an aquatic sample caused by the presence of Spirodela polyrrhiza and isolation of a 4-t-BP-utilizing bacterium.</title>
        <authorList>
            <person name="Ogata Y."/>
            <person name="Toyama T."/>
            <person name="Yu N."/>
            <person name="Wang X."/>
            <person name="Sei K."/>
            <person name="Ike M."/>
        </authorList>
    </citation>
    <scope>NUCLEOTIDE SEQUENCE [LARGE SCALE GENOMIC DNA]</scope>
    <source>
        <strain evidence="8 9">OMI</strain>
    </source>
</reference>
<comment type="caution">
    <text evidence="8">The sequence shown here is derived from an EMBL/GenBank/DDBJ whole genome shotgun (WGS) entry which is preliminary data.</text>
</comment>
<organism evidence="8 9">
    <name type="scientific">Sphingobium fuliginis (strain ATCC 27551)</name>
    <dbReference type="NCBI Taxonomy" id="336203"/>
    <lineage>
        <taxon>Bacteria</taxon>
        <taxon>Pseudomonadati</taxon>
        <taxon>Pseudomonadota</taxon>
        <taxon>Alphaproteobacteria</taxon>
        <taxon>Sphingomonadales</taxon>
        <taxon>Sphingomonadaceae</taxon>
        <taxon>Sphingobium</taxon>
    </lineage>
</organism>
<dbReference type="InterPro" id="IPR013078">
    <property type="entry name" value="His_Pase_superF_clade-1"/>
</dbReference>
<evidence type="ECO:0000256" key="3">
    <source>
        <dbReference type="ARBA" id="ARBA00022432"/>
    </source>
</evidence>
<protein>
    <recommendedName>
        <fullName evidence="2">phosphoglycerate mutase (2,3-diphosphoglycerate-dependent)</fullName>
        <ecNumber evidence="2">5.4.2.11</ecNumber>
    </recommendedName>
</protein>
<keyword evidence="4" id="KW-0324">Glycolysis</keyword>
<feature type="binding site" evidence="7">
    <location>
        <begin position="13"/>
        <end position="20"/>
    </location>
    <ligand>
        <name>substrate</name>
    </ligand>
</feature>
<feature type="active site" description="Proton donor/acceptor" evidence="6">
    <location>
        <position position="107"/>
    </location>
</feature>
<name>A0A292ZKV9_SPHSA</name>
<evidence type="ECO:0000256" key="6">
    <source>
        <dbReference type="PIRSR" id="PIRSR613078-1"/>
    </source>
</evidence>
<dbReference type="GO" id="GO:0006096">
    <property type="term" value="P:glycolytic process"/>
    <property type="evidence" value="ECO:0007669"/>
    <property type="project" value="UniProtKB-KW"/>
</dbReference>
<dbReference type="Proteomes" id="UP000221538">
    <property type="component" value="Unassembled WGS sequence"/>
</dbReference>
<evidence type="ECO:0000313" key="9">
    <source>
        <dbReference type="Proteomes" id="UP000221538"/>
    </source>
</evidence>
<dbReference type="Gene3D" id="3.40.50.1240">
    <property type="entry name" value="Phosphoglycerate mutase-like"/>
    <property type="match status" value="1"/>
</dbReference>
<reference evidence="8 9" key="2">
    <citation type="journal article" date="2013" name="Environ. Sci. Technol.">
        <title>The 4-tert-butylphenol-utilizing bacterium Sphingobium fuliginis OMI can degrade bisphenols via phenolic ring hydroxylation and meta-cleavage pathway.</title>
        <authorList>
            <person name="Ogata Y."/>
            <person name="Goda S."/>
            <person name="Toyama T."/>
            <person name="Sei K."/>
            <person name="Ike M."/>
        </authorList>
    </citation>
    <scope>NUCLEOTIDE SEQUENCE [LARGE SCALE GENOMIC DNA]</scope>
    <source>
        <strain evidence="8 9">OMI</strain>
    </source>
</reference>
<evidence type="ECO:0000256" key="7">
    <source>
        <dbReference type="PIRSR" id="PIRSR613078-2"/>
    </source>
</evidence>
<dbReference type="RefSeq" id="WP_099186662.1">
    <property type="nucleotide sequence ID" value="NZ_BEWI01000032.1"/>
</dbReference>
<dbReference type="PANTHER" id="PTHR11931">
    <property type="entry name" value="PHOSPHOGLYCERATE MUTASE"/>
    <property type="match status" value="1"/>
</dbReference>
<evidence type="ECO:0000256" key="5">
    <source>
        <dbReference type="ARBA" id="ARBA00023235"/>
    </source>
</evidence>
<evidence type="ECO:0000313" key="8">
    <source>
        <dbReference type="EMBL" id="GAY24057.1"/>
    </source>
</evidence>
<keyword evidence="3" id="KW-0312">Gluconeogenesis</keyword>
<gene>
    <name evidence="8" type="ORF">SFOMI_4635</name>
</gene>
<accession>A0A292ZKV9</accession>
<feature type="active site" description="Tele-phosphohistidine intermediate" evidence="6">
    <location>
        <position position="14"/>
    </location>
</feature>
<evidence type="ECO:0000256" key="4">
    <source>
        <dbReference type="ARBA" id="ARBA00023152"/>
    </source>
</evidence>
<evidence type="ECO:0000256" key="1">
    <source>
        <dbReference type="ARBA" id="ARBA00006717"/>
    </source>
</evidence>
<dbReference type="SUPFAM" id="SSF53254">
    <property type="entry name" value="Phosphoglycerate mutase-like"/>
    <property type="match status" value="1"/>
</dbReference>
<sequence>MTIRWPAQLIIARHGQSAGNVARDAAHEAAADRIALSIRDADVPLSDLGREQAASLGRWFARQPEDCRPDVLLSSPYLRACQTARLFREHGGAAGEEPICFDERLREKEFGILDGLTTGGIRNIFPDQAEFRRLLGKFYHRPPGGESWCDVILRLRSVMDTISLHYAGRRVMIFSHQVVVLCMRYILESLTETEILAIDARGDVANCAVTDYRLEADAGRDGRLVLQRYNVTAPMEEDRTPVTKAPDAIAGARG</sequence>
<comment type="similarity">
    <text evidence="1">Belongs to the phosphoglycerate mutase family. BPG-dependent PGAM subfamily.</text>
</comment>
<feature type="binding site" evidence="7">
    <location>
        <position position="79"/>
    </location>
    <ligand>
        <name>substrate</name>
    </ligand>
</feature>
<dbReference type="InterPro" id="IPR001345">
    <property type="entry name" value="PG/BPGM_mutase_AS"/>
</dbReference>
<proteinExistence type="inferred from homology"/>
<dbReference type="SMART" id="SM00855">
    <property type="entry name" value="PGAM"/>
    <property type="match status" value="1"/>
</dbReference>
<dbReference type="InterPro" id="IPR005952">
    <property type="entry name" value="Phosphogly_mut1"/>
</dbReference>
<dbReference type="GO" id="GO:0004619">
    <property type="term" value="F:phosphoglycerate mutase activity"/>
    <property type="evidence" value="ECO:0007669"/>
    <property type="project" value="UniProtKB-EC"/>
</dbReference>
<evidence type="ECO:0000256" key="2">
    <source>
        <dbReference type="ARBA" id="ARBA00012028"/>
    </source>
</evidence>
<dbReference type="EMBL" id="BEWI01000032">
    <property type="protein sequence ID" value="GAY24057.1"/>
    <property type="molecule type" value="Genomic_DNA"/>
</dbReference>
<keyword evidence="5" id="KW-0413">Isomerase</keyword>